<proteinExistence type="predicted"/>
<protein>
    <recommendedName>
        <fullName evidence="3">Haloacid dehalogenase-like hydrolase</fullName>
    </recommendedName>
</protein>
<dbReference type="PANTHER" id="PTHR28181:SF1">
    <property type="entry name" value="COLD TOLERANCE PROTEIN 1"/>
    <property type="match status" value="1"/>
</dbReference>
<evidence type="ECO:0000313" key="2">
    <source>
        <dbReference type="Proteomes" id="UP000799439"/>
    </source>
</evidence>
<dbReference type="OrthoDB" id="10255128at2759"/>
<dbReference type="AlphaFoldDB" id="A0A9P4MRS2"/>
<keyword evidence="2" id="KW-1185">Reference proteome</keyword>
<dbReference type="InterPro" id="IPR036412">
    <property type="entry name" value="HAD-like_sf"/>
</dbReference>
<organism evidence="1 2">
    <name type="scientific">Myriangium duriaei CBS 260.36</name>
    <dbReference type="NCBI Taxonomy" id="1168546"/>
    <lineage>
        <taxon>Eukaryota</taxon>
        <taxon>Fungi</taxon>
        <taxon>Dikarya</taxon>
        <taxon>Ascomycota</taxon>
        <taxon>Pezizomycotina</taxon>
        <taxon>Dothideomycetes</taxon>
        <taxon>Dothideomycetidae</taxon>
        <taxon>Myriangiales</taxon>
        <taxon>Myriangiaceae</taxon>
        <taxon>Myriangium</taxon>
    </lineage>
</organism>
<sequence>MSSPTRRVINLILDWDGTLTHKDTLHLVAKIGYDKQGLPMSGPIDYPLPMLSWETISSKYMDEYKRHKMRYKPMAADRSCLSDERAWLASLKPIEVYGARTAESAQIFRGVEKSDIRTAAQVAVDSGDLVLRRGWNVLASHALAAGSLSILSVNWSATFIRCALLASLRTTKDTIDDALCKYVETDLRIDANDIQECDRVGGSLGELRQRNEADDVRTSADKLLRLPERCQSLLEDRNASSSVDEALVVYCGDSDTDLECLLAADVGVCFRDGEMTGAQKSLAITLERLRVQVKPIEDFSINSLSETCLWTAHDFHQILNALKILEVPA</sequence>
<dbReference type="EMBL" id="ML996081">
    <property type="protein sequence ID" value="KAF2156851.1"/>
    <property type="molecule type" value="Genomic_DNA"/>
</dbReference>
<reference evidence="1" key="1">
    <citation type="journal article" date="2020" name="Stud. Mycol.">
        <title>101 Dothideomycetes genomes: a test case for predicting lifestyles and emergence of pathogens.</title>
        <authorList>
            <person name="Haridas S."/>
            <person name="Albert R."/>
            <person name="Binder M."/>
            <person name="Bloem J."/>
            <person name="Labutti K."/>
            <person name="Salamov A."/>
            <person name="Andreopoulos B."/>
            <person name="Baker S."/>
            <person name="Barry K."/>
            <person name="Bills G."/>
            <person name="Bluhm B."/>
            <person name="Cannon C."/>
            <person name="Castanera R."/>
            <person name="Culley D."/>
            <person name="Daum C."/>
            <person name="Ezra D."/>
            <person name="Gonzalez J."/>
            <person name="Henrissat B."/>
            <person name="Kuo A."/>
            <person name="Liang C."/>
            <person name="Lipzen A."/>
            <person name="Lutzoni F."/>
            <person name="Magnuson J."/>
            <person name="Mondo S."/>
            <person name="Nolan M."/>
            <person name="Ohm R."/>
            <person name="Pangilinan J."/>
            <person name="Park H.-J."/>
            <person name="Ramirez L."/>
            <person name="Alfaro M."/>
            <person name="Sun H."/>
            <person name="Tritt A."/>
            <person name="Yoshinaga Y."/>
            <person name="Zwiers L.-H."/>
            <person name="Turgeon B."/>
            <person name="Goodwin S."/>
            <person name="Spatafora J."/>
            <person name="Crous P."/>
            <person name="Grigoriev I."/>
        </authorList>
    </citation>
    <scope>NUCLEOTIDE SEQUENCE</scope>
    <source>
        <strain evidence="1">CBS 260.36</strain>
    </source>
</reference>
<evidence type="ECO:0000313" key="1">
    <source>
        <dbReference type="EMBL" id="KAF2156851.1"/>
    </source>
</evidence>
<dbReference type="InterPro" id="IPR023214">
    <property type="entry name" value="HAD_sf"/>
</dbReference>
<gene>
    <name evidence="1" type="ORF">K461DRAFT_272941</name>
</gene>
<name>A0A9P4MRS2_9PEZI</name>
<evidence type="ECO:0008006" key="3">
    <source>
        <dbReference type="Google" id="ProtNLM"/>
    </source>
</evidence>
<accession>A0A9P4MRS2</accession>
<dbReference type="SUPFAM" id="SSF56784">
    <property type="entry name" value="HAD-like"/>
    <property type="match status" value="1"/>
</dbReference>
<dbReference type="PANTHER" id="PTHR28181">
    <property type="entry name" value="UPF0655 PROTEIN YCR015C"/>
    <property type="match status" value="1"/>
</dbReference>
<dbReference type="Proteomes" id="UP000799439">
    <property type="component" value="Unassembled WGS sequence"/>
</dbReference>
<comment type="caution">
    <text evidence="1">The sequence shown here is derived from an EMBL/GenBank/DDBJ whole genome shotgun (WGS) entry which is preliminary data.</text>
</comment>
<dbReference type="InterPro" id="IPR050849">
    <property type="entry name" value="HAD-like_hydrolase_phosphatase"/>
</dbReference>
<dbReference type="Gene3D" id="3.40.50.1000">
    <property type="entry name" value="HAD superfamily/HAD-like"/>
    <property type="match status" value="1"/>
</dbReference>